<evidence type="ECO:0000313" key="2">
    <source>
        <dbReference type="EMBL" id="KAK4286005.1"/>
    </source>
</evidence>
<name>A0AAE1N9R0_9FABA</name>
<reference evidence="2" key="1">
    <citation type="submission" date="2023-10" db="EMBL/GenBank/DDBJ databases">
        <title>Chromosome-level genome of the transformable northern wattle, Acacia crassicarpa.</title>
        <authorList>
            <person name="Massaro I."/>
            <person name="Sinha N.R."/>
            <person name="Poethig S."/>
            <person name="Leichty A.R."/>
        </authorList>
    </citation>
    <scope>NUCLEOTIDE SEQUENCE</scope>
    <source>
        <strain evidence="2">Acra3RX</strain>
        <tissue evidence="2">Leaf</tissue>
    </source>
</reference>
<gene>
    <name evidence="2" type="ORF">QN277_002623</name>
</gene>
<sequence length="69" mass="7169">MQQGDQTVISLRPGGGRPGDSRFLAPRFDSSSLAFSASSAFGSFASDPSLLRGSGFSFFLAGFIILCSS</sequence>
<evidence type="ECO:0000313" key="3">
    <source>
        <dbReference type="Proteomes" id="UP001293593"/>
    </source>
</evidence>
<accession>A0AAE1N9R0</accession>
<proteinExistence type="predicted"/>
<evidence type="ECO:0000256" key="1">
    <source>
        <dbReference type="SAM" id="MobiDB-lite"/>
    </source>
</evidence>
<feature type="region of interest" description="Disordered" evidence="1">
    <location>
        <begin position="1"/>
        <end position="20"/>
    </location>
</feature>
<dbReference type="Proteomes" id="UP001293593">
    <property type="component" value="Unassembled WGS sequence"/>
</dbReference>
<keyword evidence="3" id="KW-1185">Reference proteome</keyword>
<dbReference type="EMBL" id="JAWXYG010000001">
    <property type="protein sequence ID" value="KAK4286005.1"/>
    <property type="molecule type" value="Genomic_DNA"/>
</dbReference>
<dbReference type="AlphaFoldDB" id="A0AAE1N9R0"/>
<organism evidence="2 3">
    <name type="scientific">Acacia crassicarpa</name>
    <name type="common">northern wattle</name>
    <dbReference type="NCBI Taxonomy" id="499986"/>
    <lineage>
        <taxon>Eukaryota</taxon>
        <taxon>Viridiplantae</taxon>
        <taxon>Streptophyta</taxon>
        <taxon>Embryophyta</taxon>
        <taxon>Tracheophyta</taxon>
        <taxon>Spermatophyta</taxon>
        <taxon>Magnoliopsida</taxon>
        <taxon>eudicotyledons</taxon>
        <taxon>Gunneridae</taxon>
        <taxon>Pentapetalae</taxon>
        <taxon>rosids</taxon>
        <taxon>fabids</taxon>
        <taxon>Fabales</taxon>
        <taxon>Fabaceae</taxon>
        <taxon>Caesalpinioideae</taxon>
        <taxon>mimosoid clade</taxon>
        <taxon>Acacieae</taxon>
        <taxon>Acacia</taxon>
    </lineage>
</organism>
<protein>
    <submittedName>
        <fullName evidence="2">Uncharacterized protein</fullName>
    </submittedName>
</protein>
<comment type="caution">
    <text evidence="2">The sequence shown here is derived from an EMBL/GenBank/DDBJ whole genome shotgun (WGS) entry which is preliminary data.</text>
</comment>